<gene>
    <name evidence="1" type="ORF">LIER_17719</name>
</gene>
<name>A0AAV3QEM5_LITER</name>
<evidence type="ECO:0000313" key="1">
    <source>
        <dbReference type="EMBL" id="GAA0161391.1"/>
    </source>
</evidence>
<accession>A0AAV3QEM5</accession>
<sequence length="233" mass="25887">MQIRSPKPKKVDVVLNSTEKFLNKCLKSAASKTQDGFGLLFEKVGTIVSPPPPYEEDIVYMTYIIKVDKQKSDWQKSIVAVLKKTKGVRDFKMDDRGRIIVSCSADLKLFLKGVAKASNAKLEYVQSGQCSSNLFVPPHIAMQGYGYGNGYGSGYGYGLGNSYYGNGGGMFPFHGGYGGGQQMGYGYSPMGYNHNYYGQGNMPFGYRNGMNYMEPQHQPFMTDERMTNCPCEF</sequence>
<comment type="caution">
    <text evidence="1">The sequence shown here is derived from an EMBL/GenBank/DDBJ whole genome shotgun (WGS) entry which is preliminary data.</text>
</comment>
<organism evidence="1 2">
    <name type="scientific">Lithospermum erythrorhizon</name>
    <name type="common">Purple gromwell</name>
    <name type="synonym">Lithospermum officinale var. erythrorhizon</name>
    <dbReference type="NCBI Taxonomy" id="34254"/>
    <lineage>
        <taxon>Eukaryota</taxon>
        <taxon>Viridiplantae</taxon>
        <taxon>Streptophyta</taxon>
        <taxon>Embryophyta</taxon>
        <taxon>Tracheophyta</taxon>
        <taxon>Spermatophyta</taxon>
        <taxon>Magnoliopsida</taxon>
        <taxon>eudicotyledons</taxon>
        <taxon>Gunneridae</taxon>
        <taxon>Pentapetalae</taxon>
        <taxon>asterids</taxon>
        <taxon>lamiids</taxon>
        <taxon>Boraginales</taxon>
        <taxon>Boraginaceae</taxon>
        <taxon>Boraginoideae</taxon>
        <taxon>Lithospermeae</taxon>
        <taxon>Lithospermum</taxon>
    </lineage>
</organism>
<proteinExistence type="predicted"/>
<keyword evidence="2" id="KW-1185">Reference proteome</keyword>
<dbReference type="Proteomes" id="UP001454036">
    <property type="component" value="Unassembled WGS sequence"/>
</dbReference>
<dbReference type="AlphaFoldDB" id="A0AAV3QEM5"/>
<evidence type="ECO:0000313" key="2">
    <source>
        <dbReference type="Proteomes" id="UP001454036"/>
    </source>
</evidence>
<protein>
    <submittedName>
        <fullName evidence="1">Uncharacterized protein</fullName>
    </submittedName>
</protein>
<reference evidence="1 2" key="1">
    <citation type="submission" date="2024-01" db="EMBL/GenBank/DDBJ databases">
        <title>The complete chloroplast genome sequence of Lithospermum erythrorhizon: insights into the phylogenetic relationship among Boraginaceae species and the maternal lineages of purple gromwells.</title>
        <authorList>
            <person name="Okada T."/>
            <person name="Watanabe K."/>
        </authorList>
    </citation>
    <scope>NUCLEOTIDE SEQUENCE [LARGE SCALE GENOMIC DNA]</scope>
</reference>
<dbReference type="EMBL" id="BAABME010004160">
    <property type="protein sequence ID" value="GAA0161391.1"/>
    <property type="molecule type" value="Genomic_DNA"/>
</dbReference>